<proteinExistence type="predicted"/>
<dbReference type="EMBL" id="CAADRP010000509">
    <property type="protein sequence ID" value="VFU29137.1"/>
    <property type="molecule type" value="Genomic_DNA"/>
</dbReference>
<evidence type="ECO:0000313" key="2">
    <source>
        <dbReference type="EMBL" id="VFU29137.1"/>
    </source>
</evidence>
<dbReference type="AlphaFoldDB" id="A0A6N2KVN9"/>
<evidence type="ECO:0000313" key="1">
    <source>
        <dbReference type="EMBL" id="VFU23072.1"/>
    </source>
</evidence>
<dbReference type="EMBL" id="CAADRP010000108">
    <property type="protein sequence ID" value="VFU23072.1"/>
    <property type="molecule type" value="Genomic_DNA"/>
</dbReference>
<protein>
    <submittedName>
        <fullName evidence="2">Uncharacterized protein</fullName>
    </submittedName>
</protein>
<organism evidence="2">
    <name type="scientific">Salix viminalis</name>
    <name type="common">Common osier</name>
    <name type="synonym">Basket willow</name>
    <dbReference type="NCBI Taxonomy" id="40686"/>
    <lineage>
        <taxon>Eukaryota</taxon>
        <taxon>Viridiplantae</taxon>
        <taxon>Streptophyta</taxon>
        <taxon>Embryophyta</taxon>
        <taxon>Tracheophyta</taxon>
        <taxon>Spermatophyta</taxon>
        <taxon>Magnoliopsida</taxon>
        <taxon>eudicotyledons</taxon>
        <taxon>Gunneridae</taxon>
        <taxon>Pentapetalae</taxon>
        <taxon>rosids</taxon>
        <taxon>fabids</taxon>
        <taxon>Malpighiales</taxon>
        <taxon>Salicaceae</taxon>
        <taxon>Saliceae</taxon>
        <taxon>Salix</taxon>
    </lineage>
</organism>
<gene>
    <name evidence="2" type="ORF">SVIM_LOCUS103505</name>
    <name evidence="1" type="ORF">SVIM_LOCUS30619</name>
</gene>
<sequence length="110" mass="12013">MTIEIGASSPGRLRVKVKSGKEFAKSHSRASAKDQRLSCLSVPGIMVYKNRLPFRSGIGYLSQGFPRKTYLTLDLDCDPCLEERVGNVVTGVGVRLARSLEQGEAGWLLS</sequence>
<reference evidence="2" key="1">
    <citation type="submission" date="2019-03" db="EMBL/GenBank/DDBJ databases">
        <authorList>
            <person name="Mank J."/>
            <person name="Almeida P."/>
        </authorList>
    </citation>
    <scope>NUCLEOTIDE SEQUENCE</scope>
    <source>
        <strain evidence="2">78183</strain>
    </source>
</reference>
<accession>A0A6N2KVN9</accession>
<name>A0A6N2KVN9_SALVM</name>